<comment type="caution">
    <text evidence="1">The sequence shown here is derived from an EMBL/GenBank/DDBJ whole genome shotgun (WGS) entry which is preliminary data.</text>
</comment>
<evidence type="ECO:0000313" key="1">
    <source>
        <dbReference type="EMBL" id="KAL0294899.1"/>
    </source>
</evidence>
<dbReference type="EMBL" id="JACGWJ010000118">
    <property type="protein sequence ID" value="KAL0294899.1"/>
    <property type="molecule type" value="Genomic_DNA"/>
</dbReference>
<accession>A0AAW2JKB9</accession>
<proteinExistence type="predicted"/>
<gene>
    <name evidence="1" type="ORF">Sradi_6862000</name>
</gene>
<protein>
    <submittedName>
        <fullName evidence="1">Uncharacterized protein</fullName>
    </submittedName>
</protein>
<sequence length="64" mass="7139">MVSKEDGSETTCKVDVEYEWLPPKCTTFMSLGHATRMCPTVKPKQPAVLVYVPNVDVEKPVTVQ</sequence>
<reference evidence="1" key="2">
    <citation type="journal article" date="2024" name="Plant">
        <title>Genomic evolution and insights into agronomic trait innovations of Sesamum species.</title>
        <authorList>
            <person name="Miao H."/>
            <person name="Wang L."/>
            <person name="Qu L."/>
            <person name="Liu H."/>
            <person name="Sun Y."/>
            <person name="Le M."/>
            <person name="Wang Q."/>
            <person name="Wei S."/>
            <person name="Zheng Y."/>
            <person name="Lin W."/>
            <person name="Duan Y."/>
            <person name="Cao H."/>
            <person name="Xiong S."/>
            <person name="Wang X."/>
            <person name="Wei L."/>
            <person name="Li C."/>
            <person name="Ma Q."/>
            <person name="Ju M."/>
            <person name="Zhao R."/>
            <person name="Li G."/>
            <person name="Mu C."/>
            <person name="Tian Q."/>
            <person name="Mei H."/>
            <person name="Zhang T."/>
            <person name="Gao T."/>
            <person name="Zhang H."/>
        </authorList>
    </citation>
    <scope>NUCLEOTIDE SEQUENCE</scope>
    <source>
        <strain evidence="1">G02</strain>
    </source>
</reference>
<dbReference type="AlphaFoldDB" id="A0AAW2JKB9"/>
<reference evidence="1" key="1">
    <citation type="submission" date="2020-06" db="EMBL/GenBank/DDBJ databases">
        <authorList>
            <person name="Li T."/>
            <person name="Hu X."/>
            <person name="Zhang T."/>
            <person name="Song X."/>
            <person name="Zhang H."/>
            <person name="Dai N."/>
            <person name="Sheng W."/>
            <person name="Hou X."/>
            <person name="Wei L."/>
        </authorList>
    </citation>
    <scope>NUCLEOTIDE SEQUENCE</scope>
    <source>
        <strain evidence="1">G02</strain>
        <tissue evidence="1">Leaf</tissue>
    </source>
</reference>
<name>A0AAW2JKB9_SESRA</name>
<organism evidence="1">
    <name type="scientific">Sesamum radiatum</name>
    <name type="common">Black benniseed</name>
    <dbReference type="NCBI Taxonomy" id="300843"/>
    <lineage>
        <taxon>Eukaryota</taxon>
        <taxon>Viridiplantae</taxon>
        <taxon>Streptophyta</taxon>
        <taxon>Embryophyta</taxon>
        <taxon>Tracheophyta</taxon>
        <taxon>Spermatophyta</taxon>
        <taxon>Magnoliopsida</taxon>
        <taxon>eudicotyledons</taxon>
        <taxon>Gunneridae</taxon>
        <taxon>Pentapetalae</taxon>
        <taxon>asterids</taxon>
        <taxon>lamiids</taxon>
        <taxon>Lamiales</taxon>
        <taxon>Pedaliaceae</taxon>
        <taxon>Sesamum</taxon>
    </lineage>
</organism>